<evidence type="ECO:0000313" key="1">
    <source>
        <dbReference type="EMBL" id="CAB4830835.1"/>
    </source>
</evidence>
<name>A0A6J7ADD0_9ZZZZ</name>
<accession>A0A6J7ADD0</accession>
<proteinExistence type="predicted"/>
<protein>
    <submittedName>
        <fullName evidence="1">Unannotated protein</fullName>
    </submittedName>
</protein>
<organism evidence="1">
    <name type="scientific">freshwater metagenome</name>
    <dbReference type="NCBI Taxonomy" id="449393"/>
    <lineage>
        <taxon>unclassified sequences</taxon>
        <taxon>metagenomes</taxon>
        <taxon>ecological metagenomes</taxon>
    </lineage>
</organism>
<reference evidence="1" key="1">
    <citation type="submission" date="2020-05" db="EMBL/GenBank/DDBJ databases">
        <authorList>
            <person name="Chiriac C."/>
            <person name="Salcher M."/>
            <person name="Ghai R."/>
            <person name="Kavagutti S V."/>
        </authorList>
    </citation>
    <scope>NUCLEOTIDE SEQUENCE</scope>
</reference>
<dbReference type="AlphaFoldDB" id="A0A6J7ADD0"/>
<dbReference type="EMBL" id="CAFABJ010000122">
    <property type="protein sequence ID" value="CAB4830835.1"/>
    <property type="molecule type" value="Genomic_DNA"/>
</dbReference>
<sequence>MMGAQKTIAAIGGAKNFGFIFGAMSSSPAVARTESAKPGSRA</sequence>
<gene>
    <name evidence="1" type="ORF">UFOPK3217_00814</name>
</gene>